<dbReference type="SUPFAM" id="SSF53474">
    <property type="entry name" value="alpha/beta-Hydrolases"/>
    <property type="match status" value="1"/>
</dbReference>
<dbReference type="RefSeq" id="WP_422918087.1">
    <property type="nucleotide sequence ID" value="NZ_JAMZEJ010000001.1"/>
</dbReference>
<sequence>MHRVFETRGARIAAISEGRETEDVAVLFLHFWGGSGDSWRFVTPLLRDRALCMCPDLRGWGGSVATDGRHDLDALADDVAEIAATLNNRRILLVGHSMGGKIAQMLVARRVPGLAGLVLVAPAPPTPMPVPLEVRREMCRSYATGAGARQALAILGGDGLPAPVAETVMRDMLRGHPDAKRAWTEAAMIQDLGDMSALRGLPVSIVAGAEDRVEDASRLRALYAALAPDAAFQVVDAVAHLLPLQAPGAVAAAVAGLIERLPGAKGMPGGA</sequence>
<gene>
    <name evidence="3" type="ORF">NFI88_00630</name>
</gene>
<comment type="caution">
    <text evidence="3">The sequence shown here is derived from an EMBL/GenBank/DDBJ whole genome shotgun (WGS) entry which is preliminary data.</text>
</comment>
<protein>
    <submittedName>
        <fullName evidence="3">Alpha/beta fold hydrolase</fullName>
    </submittedName>
</protein>
<dbReference type="Proteomes" id="UP001524547">
    <property type="component" value="Unassembled WGS sequence"/>
</dbReference>
<keyword evidence="1 3" id="KW-0378">Hydrolase</keyword>
<reference evidence="3 4" key="1">
    <citation type="submission" date="2022-06" db="EMBL/GenBank/DDBJ databases">
        <title>Rhizosaccharibacter gen. nov. sp. nov. KSS12, endophytic bacteria isolated from sugarcane.</title>
        <authorList>
            <person name="Pitiwittayakul N."/>
        </authorList>
    </citation>
    <scope>NUCLEOTIDE SEQUENCE [LARGE SCALE GENOMIC DNA]</scope>
    <source>
        <strain evidence="3 4">KSS12</strain>
    </source>
</reference>
<dbReference type="InterPro" id="IPR050266">
    <property type="entry name" value="AB_hydrolase_sf"/>
</dbReference>
<keyword evidence="4" id="KW-1185">Reference proteome</keyword>
<evidence type="ECO:0000313" key="3">
    <source>
        <dbReference type="EMBL" id="MCQ8239344.1"/>
    </source>
</evidence>
<dbReference type="GO" id="GO:0016787">
    <property type="term" value="F:hydrolase activity"/>
    <property type="evidence" value="ECO:0007669"/>
    <property type="project" value="UniProtKB-KW"/>
</dbReference>
<name>A0ABT1VSM0_9PROT</name>
<dbReference type="Pfam" id="PF12697">
    <property type="entry name" value="Abhydrolase_6"/>
    <property type="match status" value="1"/>
</dbReference>
<dbReference type="Gene3D" id="3.40.50.1820">
    <property type="entry name" value="alpha/beta hydrolase"/>
    <property type="match status" value="1"/>
</dbReference>
<organism evidence="3 4">
    <name type="scientific">Rhizosaccharibacter radicis</name>
    <dbReference type="NCBI Taxonomy" id="2782605"/>
    <lineage>
        <taxon>Bacteria</taxon>
        <taxon>Pseudomonadati</taxon>
        <taxon>Pseudomonadota</taxon>
        <taxon>Alphaproteobacteria</taxon>
        <taxon>Acetobacterales</taxon>
        <taxon>Acetobacteraceae</taxon>
        <taxon>Rhizosaccharibacter</taxon>
    </lineage>
</organism>
<proteinExistence type="predicted"/>
<dbReference type="PANTHER" id="PTHR43798:SF31">
    <property type="entry name" value="AB HYDROLASE SUPERFAMILY PROTEIN YCLE"/>
    <property type="match status" value="1"/>
</dbReference>
<evidence type="ECO:0000259" key="2">
    <source>
        <dbReference type="Pfam" id="PF12697"/>
    </source>
</evidence>
<evidence type="ECO:0000256" key="1">
    <source>
        <dbReference type="ARBA" id="ARBA00022801"/>
    </source>
</evidence>
<dbReference type="PANTHER" id="PTHR43798">
    <property type="entry name" value="MONOACYLGLYCEROL LIPASE"/>
    <property type="match status" value="1"/>
</dbReference>
<dbReference type="InterPro" id="IPR029058">
    <property type="entry name" value="AB_hydrolase_fold"/>
</dbReference>
<dbReference type="InterPro" id="IPR000073">
    <property type="entry name" value="AB_hydrolase_1"/>
</dbReference>
<dbReference type="EMBL" id="JAMZEJ010000001">
    <property type="protein sequence ID" value="MCQ8239344.1"/>
    <property type="molecule type" value="Genomic_DNA"/>
</dbReference>
<evidence type="ECO:0000313" key="4">
    <source>
        <dbReference type="Proteomes" id="UP001524547"/>
    </source>
</evidence>
<accession>A0ABT1VSM0</accession>
<feature type="domain" description="AB hydrolase-1" evidence="2">
    <location>
        <begin position="26"/>
        <end position="253"/>
    </location>
</feature>